<keyword evidence="14" id="KW-0393">Immunoglobulin domain</keyword>
<keyword evidence="8" id="KW-0130">Cell adhesion</keyword>
<comment type="subunit">
    <text evidence="16">Cis- and trans-homodimer. Can form trans-heterodimers.</text>
</comment>
<organism evidence="19 20">
    <name type="scientific">Polypterus senegalus</name>
    <name type="common">Senegal bichir</name>
    <dbReference type="NCBI Taxonomy" id="55291"/>
    <lineage>
        <taxon>Eukaryota</taxon>
        <taxon>Metazoa</taxon>
        <taxon>Chordata</taxon>
        <taxon>Craniata</taxon>
        <taxon>Vertebrata</taxon>
        <taxon>Euteleostomi</taxon>
        <taxon>Actinopterygii</taxon>
        <taxon>Polypteriformes</taxon>
        <taxon>Polypteridae</taxon>
        <taxon>Polypterus</taxon>
    </lineage>
</organism>
<evidence type="ECO:0000256" key="4">
    <source>
        <dbReference type="ARBA" id="ARBA00022475"/>
    </source>
</evidence>
<evidence type="ECO:0000256" key="1">
    <source>
        <dbReference type="ARBA" id="ARBA00004251"/>
    </source>
</evidence>
<dbReference type="GO" id="GO:0005886">
    <property type="term" value="C:plasma membrane"/>
    <property type="evidence" value="ECO:0007669"/>
    <property type="project" value="UniProtKB-SubCell"/>
</dbReference>
<dbReference type="Proteomes" id="UP000886611">
    <property type="component" value="Unassembled WGS sequence"/>
</dbReference>
<keyword evidence="6" id="KW-0732">Signal</keyword>
<evidence type="ECO:0000313" key="19">
    <source>
        <dbReference type="EMBL" id="KAG2470869.1"/>
    </source>
</evidence>
<dbReference type="SMART" id="SM00406">
    <property type="entry name" value="IGv"/>
    <property type="match status" value="1"/>
</dbReference>
<protein>
    <submittedName>
        <fullName evidence="19">NECT2 protein</fullName>
    </submittedName>
</protein>
<dbReference type="GO" id="GO:0007155">
    <property type="term" value="P:cell adhesion"/>
    <property type="evidence" value="ECO:0007669"/>
    <property type="project" value="UniProtKB-KW"/>
</dbReference>
<feature type="non-terminal residue" evidence="19">
    <location>
        <position position="551"/>
    </location>
</feature>
<feature type="domain" description="Ig-like" evidence="18">
    <location>
        <begin position="63"/>
        <end position="184"/>
    </location>
</feature>
<dbReference type="InterPro" id="IPR036179">
    <property type="entry name" value="Ig-like_dom_sf"/>
</dbReference>
<dbReference type="FunFam" id="2.60.40.10:FF:000304">
    <property type="entry name" value="Nectin cell adhesion molecule 1"/>
    <property type="match status" value="1"/>
</dbReference>
<evidence type="ECO:0000256" key="12">
    <source>
        <dbReference type="ARBA" id="ARBA00023157"/>
    </source>
</evidence>
<evidence type="ECO:0000256" key="14">
    <source>
        <dbReference type="ARBA" id="ARBA00023319"/>
    </source>
</evidence>
<gene>
    <name evidence="19" type="primary">Nectin2</name>
    <name evidence="19" type="ORF">GTO96_0006107</name>
</gene>
<comment type="subcellular location">
    <subcellularLocation>
        <location evidence="2">Cell junction</location>
        <location evidence="2">Adherens junction</location>
    </subcellularLocation>
    <subcellularLocation>
        <location evidence="1">Cell membrane</location>
        <topology evidence="1">Single-pass type I membrane protein</topology>
    </subcellularLocation>
</comment>
<dbReference type="InterPro" id="IPR013106">
    <property type="entry name" value="Ig_V-set"/>
</dbReference>
<proteinExistence type="inferred from homology"/>
<evidence type="ECO:0000256" key="5">
    <source>
        <dbReference type="ARBA" id="ARBA00022692"/>
    </source>
</evidence>
<name>A0A8X7XP45_POLSE</name>
<dbReference type="PANTHER" id="PTHR47387">
    <property type="entry name" value="NECTIN-2"/>
    <property type="match status" value="1"/>
</dbReference>
<dbReference type="InterPro" id="IPR007110">
    <property type="entry name" value="Ig-like_dom"/>
</dbReference>
<dbReference type="EMBL" id="JAATIS010000094">
    <property type="protein sequence ID" value="KAG2470869.1"/>
    <property type="molecule type" value="Genomic_DNA"/>
</dbReference>
<comment type="caution">
    <text evidence="19">The sequence shown here is derived from an EMBL/GenBank/DDBJ whole genome shotgun (WGS) entry which is preliminary data.</text>
</comment>
<evidence type="ECO:0000256" key="7">
    <source>
        <dbReference type="ARBA" id="ARBA00022737"/>
    </source>
</evidence>
<keyword evidence="10 17" id="KW-1133">Transmembrane helix</keyword>
<dbReference type="AlphaFoldDB" id="A0A8X7XP45"/>
<evidence type="ECO:0000256" key="11">
    <source>
        <dbReference type="ARBA" id="ARBA00023136"/>
    </source>
</evidence>
<evidence type="ECO:0000256" key="13">
    <source>
        <dbReference type="ARBA" id="ARBA00023180"/>
    </source>
</evidence>
<evidence type="ECO:0000256" key="6">
    <source>
        <dbReference type="ARBA" id="ARBA00022729"/>
    </source>
</evidence>
<comment type="similarity">
    <text evidence="3">Belongs to the nectin family.</text>
</comment>
<dbReference type="InterPro" id="IPR003599">
    <property type="entry name" value="Ig_sub"/>
</dbReference>
<keyword evidence="7" id="KW-0677">Repeat</keyword>
<feature type="transmembrane region" description="Helical" evidence="17">
    <location>
        <begin position="389"/>
        <end position="412"/>
    </location>
</feature>
<sequence>MNNKKDIAALEAAQITRRIPGRKDMSYCDRLRELDLFSLEQRRLRGDLIQVFKILNGSDKGNPAEFYHLKAVSGQRVKVIPEVTAYPGDEVSLRCSFVDPNGEVKKSQVTWIRDIYHEKKQNIAVYNPMFGESYPESSIKGRVSFRTSSLDDPTIVINPVKLEDEGSYICEYATYPSGNEEGVTKLYVLAKPVNYGDAIQVQEGPKSVPVARCVSSSGKPPAEISWISSFPGNVTTENQTNANGTVTVISTFSLVPSGLIHDYVVTCQVHHKTLVTPEKFNIKLNVNHSPVVSISGYDDNWYLGREGASLVCQSRANPPATSVTWKAANGKIPDSVQVNGDVLQVKKVDPSVNTTFICEVTNSVGVSQRELSVFVRESPPERQVDNAGVVAGAVIGSLLAIFVVGGVLAALFMCRRRQRNYREDHGTYDTKTRVFGAKNNGTGAGALSYKYCESSSEANTEKSSNNFHVPPLNYGVGVAPTAQDILLGQELDDVEKSKFSMLEYDENYDHFDENVNENRPVLQIQDHDCYLDDDMESQRDGSVISRTAVYV</sequence>
<reference evidence="19 20" key="1">
    <citation type="journal article" date="2021" name="Cell">
        <title>Tracing the genetic footprints of vertebrate landing in non-teleost ray-finned fishes.</title>
        <authorList>
            <person name="Bi X."/>
            <person name="Wang K."/>
            <person name="Yang L."/>
            <person name="Pan H."/>
            <person name="Jiang H."/>
            <person name="Wei Q."/>
            <person name="Fang M."/>
            <person name="Yu H."/>
            <person name="Zhu C."/>
            <person name="Cai Y."/>
            <person name="He Y."/>
            <person name="Gan X."/>
            <person name="Zeng H."/>
            <person name="Yu D."/>
            <person name="Zhu Y."/>
            <person name="Jiang H."/>
            <person name="Qiu Q."/>
            <person name="Yang H."/>
            <person name="Zhang Y.E."/>
            <person name="Wang W."/>
            <person name="Zhu M."/>
            <person name="He S."/>
            <person name="Zhang G."/>
        </authorList>
    </citation>
    <scope>NUCLEOTIDE SEQUENCE [LARGE SCALE GENOMIC DNA]</scope>
    <source>
        <strain evidence="19">Bchr_013</strain>
    </source>
</reference>
<dbReference type="PANTHER" id="PTHR47387:SF1">
    <property type="entry name" value="NECTIN-2"/>
    <property type="match status" value="1"/>
</dbReference>
<evidence type="ECO:0000256" key="9">
    <source>
        <dbReference type="ARBA" id="ARBA00022949"/>
    </source>
</evidence>
<dbReference type="CDD" id="cd12087">
    <property type="entry name" value="TM_EGFR-like"/>
    <property type="match status" value="1"/>
</dbReference>
<evidence type="ECO:0000256" key="2">
    <source>
        <dbReference type="ARBA" id="ARBA00004536"/>
    </source>
</evidence>
<keyword evidence="11 17" id="KW-0472">Membrane</keyword>
<dbReference type="InterPro" id="IPR013151">
    <property type="entry name" value="Immunoglobulin_dom"/>
</dbReference>
<accession>A0A8X7XP45</accession>
<dbReference type="SUPFAM" id="SSF48726">
    <property type="entry name" value="Immunoglobulin"/>
    <property type="match status" value="3"/>
</dbReference>
<evidence type="ECO:0000256" key="16">
    <source>
        <dbReference type="ARBA" id="ARBA00062858"/>
    </source>
</evidence>
<dbReference type="GO" id="GO:0005912">
    <property type="term" value="C:adherens junction"/>
    <property type="evidence" value="ECO:0007669"/>
    <property type="project" value="UniProtKB-SubCell"/>
</dbReference>
<evidence type="ECO:0000256" key="17">
    <source>
        <dbReference type="SAM" id="Phobius"/>
    </source>
</evidence>
<evidence type="ECO:0000256" key="10">
    <source>
        <dbReference type="ARBA" id="ARBA00022989"/>
    </source>
</evidence>
<feature type="non-terminal residue" evidence="19">
    <location>
        <position position="1"/>
    </location>
</feature>
<dbReference type="Pfam" id="PF00047">
    <property type="entry name" value="ig"/>
    <property type="match status" value="1"/>
</dbReference>
<keyword evidence="4" id="KW-1003">Cell membrane</keyword>
<keyword evidence="20" id="KW-1185">Reference proteome</keyword>
<dbReference type="Pfam" id="PF08205">
    <property type="entry name" value="C2-set_2"/>
    <property type="match status" value="1"/>
</dbReference>
<dbReference type="InterPro" id="IPR013162">
    <property type="entry name" value="CD80_C2-set"/>
</dbReference>
<evidence type="ECO:0000256" key="15">
    <source>
        <dbReference type="ARBA" id="ARBA00058274"/>
    </source>
</evidence>
<keyword evidence="9" id="KW-0965">Cell junction</keyword>
<evidence type="ECO:0000256" key="3">
    <source>
        <dbReference type="ARBA" id="ARBA00007810"/>
    </source>
</evidence>
<keyword evidence="12" id="KW-1015">Disulfide bond</keyword>
<dbReference type="Gene3D" id="2.60.40.10">
    <property type="entry name" value="Immunoglobulins"/>
    <property type="match status" value="3"/>
</dbReference>
<dbReference type="InterPro" id="IPR013783">
    <property type="entry name" value="Ig-like_fold"/>
</dbReference>
<comment type="function">
    <text evidence="15">Cell adhesion molecule that promotes cell-cell contacts and plays important roles in the development of the nervous system. Acts by forming homophilic or heterophilic trans-dimers.</text>
</comment>
<dbReference type="InterPro" id="IPR052659">
    <property type="entry name" value="Nectin/PVR"/>
</dbReference>
<feature type="domain" description="Ig-like" evidence="18">
    <location>
        <begin position="290"/>
        <end position="372"/>
    </location>
</feature>
<keyword evidence="13" id="KW-0325">Glycoprotein</keyword>
<evidence type="ECO:0000259" key="18">
    <source>
        <dbReference type="PROSITE" id="PS50835"/>
    </source>
</evidence>
<evidence type="ECO:0000313" key="20">
    <source>
        <dbReference type="Proteomes" id="UP000886611"/>
    </source>
</evidence>
<dbReference type="Pfam" id="PF07686">
    <property type="entry name" value="V-set"/>
    <property type="match status" value="1"/>
</dbReference>
<dbReference type="PROSITE" id="PS50835">
    <property type="entry name" value="IG_LIKE"/>
    <property type="match status" value="2"/>
</dbReference>
<evidence type="ECO:0000256" key="8">
    <source>
        <dbReference type="ARBA" id="ARBA00022889"/>
    </source>
</evidence>
<dbReference type="SMART" id="SM00409">
    <property type="entry name" value="IG"/>
    <property type="match status" value="2"/>
</dbReference>
<keyword evidence="5 17" id="KW-0812">Transmembrane</keyword>